<name>A0AAN8KR39_9TELE</name>
<dbReference type="Proteomes" id="UP001356427">
    <property type="component" value="Unassembled WGS sequence"/>
</dbReference>
<comment type="caution">
    <text evidence="2">The sequence shown here is derived from an EMBL/GenBank/DDBJ whole genome shotgun (WGS) entry which is preliminary data.</text>
</comment>
<evidence type="ECO:0000313" key="3">
    <source>
        <dbReference type="Proteomes" id="UP001356427"/>
    </source>
</evidence>
<reference evidence="2 3" key="1">
    <citation type="submission" date="2021-04" db="EMBL/GenBank/DDBJ databases">
        <authorList>
            <person name="De Guttry C."/>
            <person name="Zahm M."/>
            <person name="Klopp C."/>
            <person name="Cabau C."/>
            <person name="Louis A."/>
            <person name="Berthelot C."/>
            <person name="Parey E."/>
            <person name="Roest Crollius H."/>
            <person name="Montfort J."/>
            <person name="Robinson-Rechavi M."/>
            <person name="Bucao C."/>
            <person name="Bouchez O."/>
            <person name="Gislard M."/>
            <person name="Lluch J."/>
            <person name="Milhes M."/>
            <person name="Lampietro C."/>
            <person name="Lopez Roques C."/>
            <person name="Donnadieu C."/>
            <person name="Braasch I."/>
            <person name="Desvignes T."/>
            <person name="Postlethwait J."/>
            <person name="Bobe J."/>
            <person name="Wedekind C."/>
            <person name="Guiguen Y."/>
        </authorList>
    </citation>
    <scope>NUCLEOTIDE SEQUENCE [LARGE SCALE GENOMIC DNA]</scope>
    <source>
        <strain evidence="2">Cs_M1</strain>
        <tissue evidence="2">Blood</tissue>
    </source>
</reference>
<gene>
    <name evidence="2" type="ORF">J4Q44_G00362650</name>
</gene>
<feature type="region of interest" description="Disordered" evidence="1">
    <location>
        <begin position="1"/>
        <end position="20"/>
    </location>
</feature>
<evidence type="ECO:0000313" key="2">
    <source>
        <dbReference type="EMBL" id="KAK6293939.1"/>
    </source>
</evidence>
<dbReference type="EMBL" id="JAGTTL010000036">
    <property type="protein sequence ID" value="KAK6293939.1"/>
    <property type="molecule type" value="Genomic_DNA"/>
</dbReference>
<feature type="compositionally biased region" description="Basic and acidic residues" evidence="1">
    <location>
        <begin position="55"/>
        <end position="86"/>
    </location>
</feature>
<accession>A0AAN8KR39</accession>
<evidence type="ECO:0000256" key="1">
    <source>
        <dbReference type="SAM" id="MobiDB-lite"/>
    </source>
</evidence>
<sequence>MEAGSRQTDGQDGSVSREKEPALSLLLPADVFLWLLALHQPLPIPFPSPNTASLRQDRQCNETEGEGGRWGRERLSVKEREGEREAAGNGRQCYTGGE</sequence>
<organism evidence="2 3">
    <name type="scientific">Coregonus suidteri</name>
    <dbReference type="NCBI Taxonomy" id="861788"/>
    <lineage>
        <taxon>Eukaryota</taxon>
        <taxon>Metazoa</taxon>
        <taxon>Chordata</taxon>
        <taxon>Craniata</taxon>
        <taxon>Vertebrata</taxon>
        <taxon>Euteleostomi</taxon>
        <taxon>Actinopterygii</taxon>
        <taxon>Neopterygii</taxon>
        <taxon>Teleostei</taxon>
        <taxon>Protacanthopterygii</taxon>
        <taxon>Salmoniformes</taxon>
        <taxon>Salmonidae</taxon>
        <taxon>Coregoninae</taxon>
        <taxon>Coregonus</taxon>
    </lineage>
</organism>
<feature type="compositionally biased region" description="Polar residues" evidence="1">
    <location>
        <begin position="1"/>
        <end position="14"/>
    </location>
</feature>
<feature type="region of interest" description="Disordered" evidence="1">
    <location>
        <begin position="47"/>
        <end position="98"/>
    </location>
</feature>
<keyword evidence="3" id="KW-1185">Reference proteome</keyword>
<protein>
    <submittedName>
        <fullName evidence="2">Uncharacterized protein</fullName>
    </submittedName>
</protein>
<proteinExistence type="predicted"/>
<dbReference type="AlphaFoldDB" id="A0AAN8KR39"/>